<name>A0A1G6S839_9ACTN</name>
<reference evidence="1 2" key="1">
    <citation type="submission" date="2016-10" db="EMBL/GenBank/DDBJ databases">
        <authorList>
            <person name="de Groot N.N."/>
        </authorList>
    </citation>
    <scope>NUCLEOTIDE SEQUENCE [LARGE SCALE GENOMIC DNA]</scope>
    <source>
        <strain evidence="1 2">CGMCC 4.6858</strain>
    </source>
</reference>
<proteinExistence type="predicted"/>
<dbReference type="OrthoDB" id="3827523at2"/>
<dbReference type="AlphaFoldDB" id="A0A1G6S839"/>
<dbReference type="STRING" id="1045774.SAMN05421872_10650"/>
<evidence type="ECO:0000313" key="1">
    <source>
        <dbReference type="EMBL" id="SDD12831.1"/>
    </source>
</evidence>
<sequence>MRHYGRDRASVLLSGLLVSGLGLLVLDWRLGLVVPSGRRLSTTSVTDLMAEGWWPWAQGAAGVLIALVGLMWLLSHRPHRGPRTTGTGASGPTGTVTVDLDSLRAALAHRLDASGTTTDARVDLRHERGRLVATLDARADDDTDLDGLVGVAEDLTQELRRVLPDDEVVLQTRWRAPRPRRAVRSARASVRVQ</sequence>
<dbReference type="Proteomes" id="UP000199034">
    <property type="component" value="Unassembled WGS sequence"/>
</dbReference>
<evidence type="ECO:0008006" key="3">
    <source>
        <dbReference type="Google" id="ProtNLM"/>
    </source>
</evidence>
<accession>A0A1G6S839</accession>
<organism evidence="1 2">
    <name type="scientific">Nocardioides lianchengensis</name>
    <dbReference type="NCBI Taxonomy" id="1045774"/>
    <lineage>
        <taxon>Bacteria</taxon>
        <taxon>Bacillati</taxon>
        <taxon>Actinomycetota</taxon>
        <taxon>Actinomycetes</taxon>
        <taxon>Propionibacteriales</taxon>
        <taxon>Nocardioidaceae</taxon>
        <taxon>Nocardioides</taxon>
    </lineage>
</organism>
<keyword evidence="2" id="KW-1185">Reference proteome</keyword>
<evidence type="ECO:0000313" key="2">
    <source>
        <dbReference type="Proteomes" id="UP000199034"/>
    </source>
</evidence>
<dbReference type="EMBL" id="FMZM01000006">
    <property type="protein sequence ID" value="SDD12831.1"/>
    <property type="molecule type" value="Genomic_DNA"/>
</dbReference>
<protein>
    <recommendedName>
        <fullName evidence="3">Alkaline shock response membrane anchor protein AmaP</fullName>
    </recommendedName>
</protein>
<dbReference type="RefSeq" id="WP_090855828.1">
    <property type="nucleotide sequence ID" value="NZ_FMZM01000006.1"/>
</dbReference>
<gene>
    <name evidence="1" type="ORF">SAMN05421872_10650</name>
</gene>